<dbReference type="KEGG" id="acan:ACA1_172850"/>
<dbReference type="InterPro" id="IPR032642">
    <property type="entry name" value="Msh2_ATP-bd"/>
</dbReference>
<dbReference type="GO" id="GO:0006298">
    <property type="term" value="P:mismatch repair"/>
    <property type="evidence" value="ECO:0007669"/>
    <property type="project" value="InterPro"/>
</dbReference>
<dbReference type="Gene3D" id="3.40.1170.10">
    <property type="entry name" value="DNA repair protein MutS, domain I"/>
    <property type="match status" value="1"/>
</dbReference>
<dbReference type="InterPro" id="IPR007695">
    <property type="entry name" value="DNA_mismatch_repair_MutS-lik_N"/>
</dbReference>
<protein>
    <submittedName>
        <fullName evidence="10">DNA mismatch repair protein msh2, putative</fullName>
    </submittedName>
</protein>
<dbReference type="PIRSF" id="PIRSF005813">
    <property type="entry name" value="MSH2"/>
    <property type="match status" value="1"/>
</dbReference>
<dbReference type="Gene3D" id="3.30.420.110">
    <property type="entry name" value="MutS, connector domain"/>
    <property type="match status" value="1"/>
</dbReference>
<dbReference type="PANTHER" id="PTHR11361:SF35">
    <property type="entry name" value="DNA MISMATCH REPAIR PROTEIN MSH2"/>
    <property type="match status" value="1"/>
</dbReference>
<dbReference type="CDD" id="cd03285">
    <property type="entry name" value="ABC_MSH2_euk"/>
    <property type="match status" value="1"/>
</dbReference>
<evidence type="ECO:0000256" key="5">
    <source>
        <dbReference type="ARBA" id="ARBA00023125"/>
    </source>
</evidence>
<dbReference type="Pfam" id="PF01624">
    <property type="entry name" value="MutS_I"/>
    <property type="match status" value="1"/>
</dbReference>
<evidence type="ECO:0000259" key="9">
    <source>
        <dbReference type="SMART" id="SM00534"/>
    </source>
</evidence>
<dbReference type="EMBL" id="KB007811">
    <property type="protein sequence ID" value="ELR24658.1"/>
    <property type="molecule type" value="Genomic_DNA"/>
</dbReference>
<dbReference type="SMART" id="SM00533">
    <property type="entry name" value="MUTSd"/>
    <property type="match status" value="1"/>
</dbReference>
<keyword evidence="11" id="KW-1185">Reference proteome</keyword>
<dbReference type="GO" id="GO:0030983">
    <property type="term" value="F:mismatched DNA binding"/>
    <property type="evidence" value="ECO:0007669"/>
    <property type="project" value="InterPro"/>
</dbReference>
<dbReference type="InterPro" id="IPR036678">
    <property type="entry name" value="MutS_con_dom_sf"/>
</dbReference>
<proteinExistence type="inferred from homology"/>
<comment type="similarity">
    <text evidence="1">Belongs to the DNA mismatch repair MutS family.</text>
</comment>
<dbReference type="STRING" id="1257118.L8HJ01"/>
<dbReference type="Gene3D" id="3.40.50.300">
    <property type="entry name" value="P-loop containing nucleotide triphosphate hydrolases"/>
    <property type="match status" value="1"/>
</dbReference>
<evidence type="ECO:0000259" key="8">
    <source>
        <dbReference type="SMART" id="SM00533"/>
    </source>
</evidence>
<keyword evidence="5" id="KW-0238">DNA-binding</keyword>
<dbReference type="SUPFAM" id="SSF52540">
    <property type="entry name" value="P-loop containing nucleoside triphosphate hydrolases"/>
    <property type="match status" value="1"/>
</dbReference>
<dbReference type="InterPro" id="IPR007696">
    <property type="entry name" value="DNA_mismatch_repair_MutS_core"/>
</dbReference>
<dbReference type="GO" id="GO:0140664">
    <property type="term" value="F:ATP-dependent DNA damage sensor activity"/>
    <property type="evidence" value="ECO:0007669"/>
    <property type="project" value="InterPro"/>
</dbReference>
<dbReference type="GeneID" id="14925682"/>
<feature type="domain" description="DNA mismatch repair proteins mutS family" evidence="9">
    <location>
        <begin position="669"/>
        <end position="860"/>
    </location>
</feature>
<keyword evidence="3" id="KW-0227">DNA damage</keyword>
<dbReference type="InterPro" id="IPR000432">
    <property type="entry name" value="DNA_mismatch_repair_MutS_C"/>
</dbReference>
<keyword evidence="4" id="KW-0067">ATP-binding</keyword>
<dbReference type="InterPro" id="IPR027417">
    <property type="entry name" value="P-loop_NTPase"/>
</dbReference>
<keyword evidence="2" id="KW-0547">Nucleotide-binding</keyword>
<evidence type="ECO:0000256" key="1">
    <source>
        <dbReference type="ARBA" id="ARBA00006271"/>
    </source>
</evidence>
<dbReference type="OrthoDB" id="295033at2759"/>
<evidence type="ECO:0000256" key="2">
    <source>
        <dbReference type="ARBA" id="ARBA00022741"/>
    </source>
</evidence>
<accession>L8HJ01</accession>
<dbReference type="RefSeq" id="XP_004356558.1">
    <property type="nucleotide sequence ID" value="XM_004356505.1"/>
</dbReference>
<dbReference type="FunFam" id="3.40.50.300:FF:000870">
    <property type="entry name" value="MutS protein homolog 4"/>
    <property type="match status" value="1"/>
</dbReference>
<dbReference type="Gene3D" id="1.10.1420.10">
    <property type="match status" value="2"/>
</dbReference>
<sequence length="961" mass="107943">METTTGLTFAVRHCEQNGPNYYHTAHGEDALLIANDYYHTTDAITYLGAEGPDGRGGIPSQAISPSLFVDIVRDLLVNKRNRIEVWAVPTGGPKNTQNNWQIIKRASPGNIHDFEDLMFQDDVGAAGADNPITLALQFGFKDGQRMVGAAFIDLNTRTLNVCEFIDDDHLSNVYVSLYHAQDALERLWTDVGRHIYAPCHDRSESLVVQVGATECLLAQEDEAETTRILTVLEACNVLDTPKRKGGDHATHQFSVRRGEFAIHTLEQDLTTLLALPPLQHNYDEMQKQFAMGAAACLIRHFELLSDSNNINKWHLKSHNFGQYMRLDRTAFVTLHLIPEGKEKRSMSLFSLLNHCRTPMGSRRLVQWIKQNIVELFFDDHELRGTLQENLLKRVPDVNRLMRKIVKGNAGLQDILRLYQFVEKLVGIHMALSFYAGEHKDLITAKYEEPLAELIESFKQFEAMVETMVDLSLIDQHEYRIRPDFDDDLKEFYKGLQKSKQKMEDLRSRIADDLKLDSKELKLESSKHVGYFFRLTARNEKLIRNRKDFIRVEGQKKDGVKFRNSDLHRLNEDYKKFNRSYEQKQAQIVASVVTTTSTYQQPMERASEIIADLDAFVSMAHVSANWRYTRPQLTEPGVGDIIIKGSRHPCLETMDQINFIANDVNLTRESRVQIITGPNMGGKSTYIRQVAMVVLMAQMGCFVPAESASISIVDAILVRVGAGDSQLRGISTFMAEMLETAAILRSATSKSLICIDELGRGTSTYDGFGLAWAISRHIAKEIKAFCLFATHFHELTSLADEIPHVANLHVTAQTGDEDKLADLTFLYQIRPGACDQSFGIHVAKMTNFPEEIVKVAEAKAAELESFDTVLVKEHQLSPSKRLANKGKQKADEASSPAAQDQSSSDADELAGVAERLLQDMEVAGLDQLPRAEAMEKIAALVARIDQAKANNPRLAALLANTH</sequence>
<feature type="compositionally biased region" description="Low complexity" evidence="7">
    <location>
        <begin position="892"/>
        <end position="903"/>
    </location>
</feature>
<dbReference type="GO" id="GO:0006312">
    <property type="term" value="P:mitotic recombination"/>
    <property type="evidence" value="ECO:0007669"/>
    <property type="project" value="TreeGrafter"/>
</dbReference>
<dbReference type="GO" id="GO:0005524">
    <property type="term" value="F:ATP binding"/>
    <property type="evidence" value="ECO:0007669"/>
    <property type="project" value="UniProtKB-KW"/>
</dbReference>
<evidence type="ECO:0000256" key="3">
    <source>
        <dbReference type="ARBA" id="ARBA00022763"/>
    </source>
</evidence>
<dbReference type="VEuPathDB" id="AmoebaDB:ACA1_172850"/>
<reference evidence="10 11" key="1">
    <citation type="journal article" date="2013" name="Genome Biol.">
        <title>Genome of Acanthamoeba castellanii highlights extensive lateral gene transfer and early evolution of tyrosine kinase signaling.</title>
        <authorList>
            <person name="Clarke M."/>
            <person name="Lohan A.J."/>
            <person name="Liu B."/>
            <person name="Lagkouvardos I."/>
            <person name="Roy S."/>
            <person name="Zafar N."/>
            <person name="Bertelli C."/>
            <person name="Schilde C."/>
            <person name="Kianianmomeni A."/>
            <person name="Burglin T.R."/>
            <person name="Frech C."/>
            <person name="Turcotte B."/>
            <person name="Kopec K.O."/>
            <person name="Synnott J.M."/>
            <person name="Choo C."/>
            <person name="Paponov I."/>
            <person name="Finkler A."/>
            <person name="Soon Heng Tan C."/>
            <person name="Hutchins A.P."/>
            <person name="Weinmeier T."/>
            <person name="Rattei T."/>
            <person name="Chu J.S."/>
            <person name="Gimenez G."/>
            <person name="Irimia M."/>
            <person name="Rigden D.J."/>
            <person name="Fitzpatrick D.A."/>
            <person name="Lorenzo-Morales J."/>
            <person name="Bateman A."/>
            <person name="Chiu C.H."/>
            <person name="Tang P."/>
            <person name="Hegemann P."/>
            <person name="Fromm H."/>
            <person name="Raoult D."/>
            <person name="Greub G."/>
            <person name="Miranda-Saavedra D."/>
            <person name="Chen N."/>
            <person name="Nash P."/>
            <person name="Ginger M.L."/>
            <person name="Horn M."/>
            <person name="Schaap P."/>
            <person name="Caler L."/>
            <person name="Loftus B."/>
        </authorList>
    </citation>
    <scope>NUCLEOTIDE SEQUENCE [LARGE SCALE GENOMIC DNA]</scope>
    <source>
        <strain evidence="10 11">Neff</strain>
    </source>
</reference>
<dbReference type="OMA" id="LVRFPQK"/>
<dbReference type="InterPro" id="IPR036187">
    <property type="entry name" value="DNA_mismatch_repair_MutS_sf"/>
</dbReference>
<feature type="region of interest" description="Disordered" evidence="7">
    <location>
        <begin position="879"/>
        <end position="907"/>
    </location>
</feature>
<evidence type="ECO:0000313" key="11">
    <source>
        <dbReference type="Proteomes" id="UP000011083"/>
    </source>
</evidence>
<evidence type="ECO:0000256" key="7">
    <source>
        <dbReference type="SAM" id="MobiDB-lite"/>
    </source>
</evidence>
<feature type="domain" description="DNA mismatch repair protein MutS core" evidence="8">
    <location>
        <begin position="343"/>
        <end position="653"/>
    </location>
</feature>
<dbReference type="GO" id="GO:0032301">
    <property type="term" value="C:MutSalpha complex"/>
    <property type="evidence" value="ECO:0007669"/>
    <property type="project" value="TreeGrafter"/>
</dbReference>
<dbReference type="SUPFAM" id="SSF48334">
    <property type="entry name" value="DNA repair protein MutS, domain III"/>
    <property type="match status" value="1"/>
</dbReference>
<gene>
    <name evidence="10" type="ORF">ACA1_172850</name>
</gene>
<dbReference type="InterPro" id="IPR007861">
    <property type="entry name" value="DNA_mismatch_repair_MutS_clamp"/>
</dbReference>
<evidence type="ECO:0000256" key="6">
    <source>
        <dbReference type="ARBA" id="ARBA00023204"/>
    </source>
</evidence>
<dbReference type="InterPro" id="IPR011184">
    <property type="entry name" value="DNA_mismatch_repair_Msh2"/>
</dbReference>
<dbReference type="AlphaFoldDB" id="L8HJ01"/>
<name>L8HJ01_ACACF</name>
<evidence type="ECO:0000256" key="4">
    <source>
        <dbReference type="ARBA" id="ARBA00022840"/>
    </source>
</evidence>
<dbReference type="Pfam" id="PF05192">
    <property type="entry name" value="MutS_III"/>
    <property type="match status" value="1"/>
</dbReference>
<dbReference type="PANTHER" id="PTHR11361">
    <property type="entry name" value="DNA MISMATCH REPAIR PROTEIN MUTS FAMILY MEMBER"/>
    <property type="match status" value="1"/>
</dbReference>
<dbReference type="Proteomes" id="UP000011083">
    <property type="component" value="Unassembled WGS sequence"/>
</dbReference>
<dbReference type="SMART" id="SM00534">
    <property type="entry name" value="MUTSac"/>
    <property type="match status" value="1"/>
</dbReference>
<dbReference type="InterPro" id="IPR045076">
    <property type="entry name" value="MutS"/>
</dbReference>
<dbReference type="InterPro" id="IPR016151">
    <property type="entry name" value="DNA_mismatch_repair_MutS_N"/>
</dbReference>
<dbReference type="Pfam" id="PF00488">
    <property type="entry name" value="MutS_V"/>
    <property type="match status" value="1"/>
</dbReference>
<keyword evidence="6" id="KW-0234">DNA repair</keyword>
<dbReference type="Pfam" id="PF05190">
    <property type="entry name" value="MutS_IV"/>
    <property type="match status" value="1"/>
</dbReference>
<organism evidence="10 11">
    <name type="scientific">Acanthamoeba castellanii (strain ATCC 30010 / Neff)</name>
    <dbReference type="NCBI Taxonomy" id="1257118"/>
    <lineage>
        <taxon>Eukaryota</taxon>
        <taxon>Amoebozoa</taxon>
        <taxon>Discosea</taxon>
        <taxon>Longamoebia</taxon>
        <taxon>Centramoebida</taxon>
        <taxon>Acanthamoebidae</taxon>
        <taxon>Acanthamoeba</taxon>
    </lineage>
</organism>
<evidence type="ECO:0000313" key="10">
    <source>
        <dbReference type="EMBL" id="ELR24658.1"/>
    </source>
</evidence>